<keyword evidence="4" id="KW-0169">Cobalamin biosynthesis</keyword>
<dbReference type="InterPro" id="IPR004511">
    <property type="entry name" value="PAPS/APS_Rdtase"/>
</dbReference>
<reference evidence="25" key="1">
    <citation type="submission" date="2021-02" db="EMBL/GenBank/DDBJ databases">
        <authorList>
            <person name="Dougan E. K."/>
            <person name="Rhodes N."/>
            <person name="Thang M."/>
            <person name="Chan C."/>
        </authorList>
    </citation>
    <scope>NUCLEOTIDE SEQUENCE</scope>
</reference>
<feature type="domain" description="Phosphoadenosine phosphosulphate reductase" evidence="21">
    <location>
        <begin position="1285"/>
        <end position="1453"/>
    </location>
</feature>
<dbReference type="Pfam" id="PF01077">
    <property type="entry name" value="NIR_SIR"/>
    <property type="match status" value="2"/>
</dbReference>
<evidence type="ECO:0000259" key="19">
    <source>
        <dbReference type="Pfam" id="PF00590"/>
    </source>
</evidence>
<evidence type="ECO:0000256" key="16">
    <source>
        <dbReference type="ARBA" id="ARBA00023268"/>
    </source>
</evidence>
<feature type="domain" description="Tetrapyrrole methylase" evidence="19">
    <location>
        <begin position="170"/>
        <end position="278"/>
    </location>
</feature>
<dbReference type="PANTHER" id="PTHR32439">
    <property type="entry name" value="FERREDOXIN--NITRITE REDUCTASE, CHLOROPLASTIC"/>
    <property type="match status" value="1"/>
</dbReference>
<keyword evidence="7" id="KW-0808">Transferase</keyword>
<evidence type="ECO:0000259" key="23">
    <source>
        <dbReference type="Pfam" id="PF10414"/>
    </source>
</evidence>
<dbReference type="NCBIfam" id="TIGR00434">
    <property type="entry name" value="cysH"/>
    <property type="match status" value="1"/>
</dbReference>
<comment type="pathway">
    <text evidence="1">Porphyrin-containing compound metabolism; siroheme biosynthesis; sirohydrochlorin from precorrin-2: step 1/1.</text>
</comment>
<dbReference type="InterPro" id="IPR006067">
    <property type="entry name" value="NO2/SO3_Rdtase_4Fe4S_dom"/>
</dbReference>
<keyword evidence="6" id="KW-0349">Heme</keyword>
<dbReference type="InterPro" id="IPR000878">
    <property type="entry name" value="4pyrrol_Mease"/>
</dbReference>
<dbReference type="NCBIfam" id="TIGR01470">
    <property type="entry name" value="cysG_Nterm"/>
    <property type="match status" value="1"/>
</dbReference>
<feature type="domain" description="Nitrite/Sulfite reductase ferredoxin-like" evidence="22">
    <location>
        <begin position="544"/>
        <end position="603"/>
    </location>
</feature>
<keyword evidence="16" id="KW-0511">Multifunctional enzyme</keyword>
<evidence type="ECO:0000256" key="9">
    <source>
        <dbReference type="ARBA" id="ARBA00022723"/>
    </source>
</evidence>
<dbReference type="InterPro" id="IPR035996">
    <property type="entry name" value="4pyrrol_Methylase_sf"/>
</dbReference>
<comment type="catalytic activity">
    <reaction evidence="17">
        <text>precorrin-2 + NAD(+) = sirohydrochlorin + NADH + 2 H(+)</text>
        <dbReference type="Rhea" id="RHEA:15613"/>
        <dbReference type="ChEBI" id="CHEBI:15378"/>
        <dbReference type="ChEBI" id="CHEBI:57540"/>
        <dbReference type="ChEBI" id="CHEBI:57945"/>
        <dbReference type="ChEBI" id="CHEBI:58351"/>
        <dbReference type="ChEBI" id="CHEBI:58827"/>
        <dbReference type="EC" id="1.3.1.76"/>
    </reaction>
</comment>
<dbReference type="Gene3D" id="3.30.413.10">
    <property type="entry name" value="Sulfite Reductase Hemoprotein, domain 1"/>
    <property type="match status" value="2"/>
</dbReference>
<dbReference type="SUPFAM" id="SSF52402">
    <property type="entry name" value="Adenine nucleotide alpha hydrolases-like"/>
    <property type="match status" value="1"/>
</dbReference>
<dbReference type="Pfam" id="PF00590">
    <property type="entry name" value="TP_methylase"/>
    <property type="match status" value="2"/>
</dbReference>
<evidence type="ECO:0000256" key="13">
    <source>
        <dbReference type="ARBA" id="ARBA00023027"/>
    </source>
</evidence>
<dbReference type="InterPro" id="IPR021270">
    <property type="entry name" value="DUF2849"/>
</dbReference>
<dbReference type="InterPro" id="IPR028281">
    <property type="entry name" value="Sirohaem_synthase_central"/>
</dbReference>
<dbReference type="SUPFAM" id="SSF75615">
    <property type="entry name" value="Siroheme synthase middle domains-like"/>
    <property type="match status" value="1"/>
</dbReference>
<feature type="domain" description="Nitrite/Sulfite reductase ferredoxin-like" evidence="22">
    <location>
        <begin position="841"/>
        <end position="889"/>
    </location>
</feature>
<dbReference type="EMBL" id="CAJNIZ010013169">
    <property type="protein sequence ID" value="CAE7344277.1"/>
    <property type="molecule type" value="Genomic_DNA"/>
</dbReference>
<evidence type="ECO:0000256" key="15">
    <source>
        <dbReference type="ARBA" id="ARBA00023244"/>
    </source>
</evidence>
<comment type="similarity">
    <text evidence="2">Belongs to the nitrite and sulfite reductase 4Fe-4S domain family.</text>
</comment>
<dbReference type="Pfam" id="PF03460">
    <property type="entry name" value="NIR_SIR_ferr"/>
    <property type="match status" value="2"/>
</dbReference>
<feature type="domain" description="Nitrite/sulphite reductase 4Fe-4S" evidence="20">
    <location>
        <begin position="611"/>
        <end position="765"/>
    </location>
</feature>
<evidence type="ECO:0000256" key="11">
    <source>
        <dbReference type="ARBA" id="ARBA00023004"/>
    </source>
</evidence>
<name>A0A812PE93_SYMPI</name>
<dbReference type="CDD" id="cd11642">
    <property type="entry name" value="SUMT"/>
    <property type="match status" value="1"/>
</dbReference>
<accession>A0A812PE93</accession>
<dbReference type="Pfam" id="PF11011">
    <property type="entry name" value="DUF2849"/>
    <property type="match status" value="1"/>
</dbReference>
<dbReference type="GO" id="GO:0020037">
    <property type="term" value="F:heme binding"/>
    <property type="evidence" value="ECO:0007669"/>
    <property type="project" value="InterPro"/>
</dbReference>
<feature type="domain" description="Tetrapyrrole methylase" evidence="19">
    <location>
        <begin position="280"/>
        <end position="341"/>
    </location>
</feature>
<keyword evidence="13" id="KW-0520">NAD</keyword>
<keyword evidence="26" id="KW-1185">Reference proteome</keyword>
<evidence type="ECO:0000313" key="25">
    <source>
        <dbReference type="EMBL" id="CAE7344277.1"/>
    </source>
</evidence>
<dbReference type="InterPro" id="IPR008318">
    <property type="entry name" value="UCP030820"/>
</dbReference>
<feature type="compositionally biased region" description="Basic and acidic residues" evidence="18">
    <location>
        <begin position="1025"/>
        <end position="1036"/>
    </location>
</feature>
<evidence type="ECO:0000256" key="8">
    <source>
        <dbReference type="ARBA" id="ARBA00022691"/>
    </source>
</evidence>
<evidence type="ECO:0000259" key="21">
    <source>
        <dbReference type="Pfam" id="PF01507"/>
    </source>
</evidence>
<dbReference type="GO" id="GO:0043115">
    <property type="term" value="F:precorrin-2 dehydrogenase activity"/>
    <property type="evidence" value="ECO:0007669"/>
    <property type="project" value="UniProtKB-EC"/>
</dbReference>
<evidence type="ECO:0000256" key="4">
    <source>
        <dbReference type="ARBA" id="ARBA00022573"/>
    </source>
</evidence>
<evidence type="ECO:0000313" key="26">
    <source>
        <dbReference type="Proteomes" id="UP000649617"/>
    </source>
</evidence>
<feature type="region of interest" description="Disordered" evidence="18">
    <location>
        <begin position="1453"/>
        <end position="1489"/>
    </location>
</feature>
<dbReference type="InterPro" id="IPR014729">
    <property type="entry name" value="Rossmann-like_a/b/a_fold"/>
</dbReference>
<keyword evidence="12" id="KW-0411">Iron-sulfur</keyword>
<dbReference type="CDD" id="cd23945">
    <property type="entry name" value="PAPS_reductase"/>
    <property type="match status" value="1"/>
</dbReference>
<dbReference type="GO" id="GO:0008168">
    <property type="term" value="F:methyltransferase activity"/>
    <property type="evidence" value="ECO:0007669"/>
    <property type="project" value="UniProtKB-KW"/>
</dbReference>
<dbReference type="Gene3D" id="3.90.480.20">
    <property type="match status" value="1"/>
</dbReference>
<keyword evidence="14" id="KW-0456">Lyase</keyword>
<keyword evidence="8" id="KW-0949">S-adenosyl-L-methionine</keyword>
<keyword evidence="15" id="KW-0627">Porphyrin biosynthesis</keyword>
<dbReference type="InterPro" id="IPR014777">
    <property type="entry name" value="4pyrrole_Mease_sub1"/>
</dbReference>
<evidence type="ECO:0000256" key="2">
    <source>
        <dbReference type="ARBA" id="ARBA00010429"/>
    </source>
</evidence>
<dbReference type="InterPro" id="IPR045854">
    <property type="entry name" value="NO2/SO3_Rdtase_4Fe4S_sf"/>
</dbReference>
<dbReference type="SUPFAM" id="SSF56014">
    <property type="entry name" value="Nitrite and sulphite reductase 4Fe-4S domain-like"/>
    <property type="match status" value="2"/>
</dbReference>
<dbReference type="InterPro" id="IPR002500">
    <property type="entry name" value="PAPS_reduct_dom"/>
</dbReference>
<evidence type="ECO:0000256" key="14">
    <source>
        <dbReference type="ARBA" id="ARBA00023239"/>
    </source>
</evidence>
<keyword evidence="11" id="KW-0408">Iron</keyword>
<dbReference type="SUPFAM" id="SSF53790">
    <property type="entry name" value="Tetrapyrrole methylase"/>
    <property type="match status" value="1"/>
</dbReference>
<keyword evidence="9" id="KW-0479">Metal-binding</keyword>
<evidence type="ECO:0000256" key="17">
    <source>
        <dbReference type="ARBA" id="ARBA00047561"/>
    </source>
</evidence>
<dbReference type="InterPro" id="IPR006367">
    <property type="entry name" value="Sirohaem_synthase_N"/>
</dbReference>
<dbReference type="GO" id="GO:0051539">
    <property type="term" value="F:4 iron, 4 sulfur cluster binding"/>
    <property type="evidence" value="ECO:0007669"/>
    <property type="project" value="UniProtKB-KW"/>
</dbReference>
<evidence type="ECO:0000259" key="20">
    <source>
        <dbReference type="Pfam" id="PF01077"/>
    </source>
</evidence>
<dbReference type="Gene3D" id="3.90.480.10">
    <property type="entry name" value="Sulfite Reductase Hemoprotein,Domain 2"/>
    <property type="match status" value="1"/>
</dbReference>
<dbReference type="GO" id="GO:0046872">
    <property type="term" value="F:metal ion binding"/>
    <property type="evidence" value="ECO:0007669"/>
    <property type="project" value="UniProtKB-KW"/>
</dbReference>
<dbReference type="InterPro" id="IPR037115">
    <property type="entry name" value="Sirohaem_synt_dimer_dom_sf"/>
</dbReference>
<proteinExistence type="inferred from homology"/>
<evidence type="ECO:0000256" key="5">
    <source>
        <dbReference type="ARBA" id="ARBA00022603"/>
    </source>
</evidence>
<keyword evidence="5" id="KW-0489">Methyltransferase</keyword>
<protein>
    <submittedName>
        <fullName evidence="25">CysG protein</fullName>
    </submittedName>
</protein>
<dbReference type="SUPFAM" id="SSF51735">
    <property type="entry name" value="NAD(P)-binding Rossmann-fold domains"/>
    <property type="match status" value="1"/>
</dbReference>
<feature type="compositionally biased region" description="Polar residues" evidence="18">
    <location>
        <begin position="1055"/>
        <end position="1065"/>
    </location>
</feature>
<evidence type="ECO:0000256" key="12">
    <source>
        <dbReference type="ARBA" id="ARBA00023014"/>
    </source>
</evidence>
<dbReference type="PANTHER" id="PTHR32439:SF9">
    <property type="entry name" value="BLR3264 PROTEIN"/>
    <property type="match status" value="1"/>
</dbReference>
<evidence type="ECO:0000256" key="6">
    <source>
        <dbReference type="ARBA" id="ARBA00022617"/>
    </source>
</evidence>
<dbReference type="UniPathway" id="UPA00262">
    <property type="reaction ID" value="UER00222"/>
</dbReference>
<dbReference type="Gene3D" id="3.30.160.110">
    <property type="entry name" value="Siroheme synthase, domain 2"/>
    <property type="match status" value="1"/>
</dbReference>
<evidence type="ECO:0000256" key="18">
    <source>
        <dbReference type="SAM" id="MobiDB-lite"/>
    </source>
</evidence>
<keyword evidence="10" id="KW-0560">Oxidoreductase</keyword>
<dbReference type="FunFam" id="3.40.1010.10:FF:000001">
    <property type="entry name" value="Siroheme synthase"/>
    <property type="match status" value="1"/>
</dbReference>
<feature type="domain" description="Nitrite/sulphite reductase 4Fe-4S" evidence="20">
    <location>
        <begin position="903"/>
        <end position="1021"/>
    </location>
</feature>
<dbReference type="GO" id="GO:0016829">
    <property type="term" value="F:lyase activity"/>
    <property type="evidence" value="ECO:0007669"/>
    <property type="project" value="UniProtKB-KW"/>
</dbReference>
<dbReference type="HAMAP" id="MF_00063">
    <property type="entry name" value="CysH"/>
    <property type="match status" value="1"/>
</dbReference>
<evidence type="ECO:0000256" key="1">
    <source>
        <dbReference type="ARBA" id="ARBA00005010"/>
    </source>
</evidence>
<dbReference type="Gene3D" id="3.40.50.620">
    <property type="entry name" value="HUPs"/>
    <property type="match status" value="1"/>
</dbReference>
<dbReference type="InterPro" id="IPR036136">
    <property type="entry name" value="Nit/Sulf_reduc_fer-like_dom_sf"/>
</dbReference>
<evidence type="ECO:0000256" key="10">
    <source>
        <dbReference type="ARBA" id="ARBA00023002"/>
    </source>
</evidence>
<dbReference type="InterPro" id="IPR019478">
    <property type="entry name" value="Sirohaem_synthase_dimer_dom"/>
</dbReference>
<dbReference type="Gene3D" id="3.40.50.720">
    <property type="entry name" value="NAD(P)-binding Rossmann-like Domain"/>
    <property type="match status" value="1"/>
</dbReference>
<dbReference type="InterPro" id="IPR036291">
    <property type="entry name" value="NAD(P)-bd_dom_sf"/>
</dbReference>
<gene>
    <name evidence="25" type="primary">cysG</name>
    <name evidence="25" type="ORF">SPIL2461_LOCUS8150</name>
</gene>
<dbReference type="Pfam" id="PF10414">
    <property type="entry name" value="CysG_dimeriser"/>
    <property type="match status" value="1"/>
</dbReference>
<dbReference type="NCBIfam" id="NF002537">
    <property type="entry name" value="PRK02090.1"/>
    <property type="match status" value="1"/>
</dbReference>
<feature type="domain" description="Siroheme synthase central" evidence="24">
    <location>
        <begin position="70"/>
        <end position="97"/>
    </location>
</feature>
<dbReference type="OrthoDB" id="10267585at2759"/>
<dbReference type="SUPFAM" id="SSF55124">
    <property type="entry name" value="Nitrite/Sulfite reductase N-terminal domain-like"/>
    <property type="match status" value="2"/>
</dbReference>
<keyword evidence="3" id="KW-0004">4Fe-4S</keyword>
<dbReference type="Pfam" id="PF13241">
    <property type="entry name" value="NAD_binding_7"/>
    <property type="match status" value="1"/>
</dbReference>
<sequence>MRYFPAFHDLSSRSALLVGGGELALRKLRLLLKAHAKVTLVAPRLSTDMAEQARDSRVLWIFIMPAVIDRDPLVIGISSGGDAPILARQLRARIEAMLPARLGALARFAGTFRAAVGATIPPAGRRRFWERFFTGPVAEEVLAGRETAAREAMLGLINGPASQAAPAGSVAIVGAGPGDPDLLTFKALRRLQEADVVLYDKLVGPEIVDYARRDAERIYVGKAKANHSKSQDEINALMAEHALAGHRVVRLKGGDPFIFGRGGEEMDYLEARGVTVEVPDLDWTSLASGKQTLAVYMGVSTAGVVAKRLIEHGLSAGTPVAVIENGTRDDQRIVTGRLEDLDLRLRQAAVTGPALIIIGEVARKAMTGEDRGLEAELTALPRRLPEALAKPVPLKAVTANRLREGDVVYLTESGLWTAWLNQAVTSNDSAAQDDLLKRAEADVAARKIVGPYLVEVTEVDGILQPLSTRETIRAAGPTVRADYRKAPLEHKTMYRYDEFDLAFVRQRTAQFRGQVERRLSGELSEEEFRPLRLMNGLYLQLHAYMLRVAVPYGTLSSRQMRRLASVARDYDRGYGHFTTRQNIQYNWPKLEDVPKILEELAEVEMHAIQTSGNCIRNVTADHFAGASADEIEDPRIYGEIIRQWSTLHPEFSFLPRKFKIAITGAPNDRAAVRFHDIGLQVRRNAAGKVGFEVIVGGGQGRTPVIGTTIREFLPKAHLLSYLEAILRVYNQLGRRDNLYKARIKILVQQTGAEAFTRLVEEEWAHLKDGALTLPAEEIARIESYFAPPAFEDLPESDRGFEARRFEDRDFARWVRSNVSAHKVPGYAIVSISLKPEGEAPGDASAAQMDAVADLAEAFSFDEIRVTHEQNLVLPHVKLSDLAKVWEMLVQHGLGTPNIGLVSDIIACPGLDYCNLANARSIPVAQRITQRFSDLNRQHEIGDLKIKISGCINACGHHHAGHIGILGVDKKGEEFYQITLGGSADENAAVGKIVGPAFSYDAVVDAVDNIVETYLDLRQDNEKRSSMPLLKDGRIADDPWSDLPETSEPADDAPANDSQTAPTETPSLEVDLIVTLDQWRDQRAALLRRNGRLGLRLASDQPPEDIAGDLKHFDLIALEFPKFNDGRAYSYARLLRERHGFKGELRAVGNVLRDQLFFMLRCGFDSFAVADEKTAAAWKDAIEEIQIWYQPTADGRAPSGALGAGFRSSRASQSSGKSLDRGVARVLASRTSRSALTVRPAANQDRALRLQERARLLELRYGAAASEVDSETVLEAAIKHVFPGRIAVVSSFGAESAVLLDLVAQVDPATPVIFLETGKHFPETLAYRDRLAERLGLTDLRSVTPATEDLARADADGTLWRRNPDLCCRLRKVLPLERALSGFSAWINGRKRFQGGLRGQIPVFEAESGRIKVNPLAQWDSAELRRAFESRGLPAHPLTDQGYASIGCAPCTAPSGGPEGASRSGRWQGSAKTECGIHKAPWARRPNPLV</sequence>
<dbReference type="GO" id="GO:0019354">
    <property type="term" value="P:siroheme biosynthetic process"/>
    <property type="evidence" value="ECO:0007669"/>
    <property type="project" value="UniProtKB-UniPathway"/>
</dbReference>
<dbReference type="InterPro" id="IPR051329">
    <property type="entry name" value="NIR_SIR_4Fe-4S"/>
</dbReference>
<dbReference type="InterPro" id="IPR005117">
    <property type="entry name" value="NiRdtase/SiRdtase_haem-b_fer"/>
</dbReference>
<dbReference type="GO" id="GO:0032259">
    <property type="term" value="P:methylation"/>
    <property type="evidence" value="ECO:0007669"/>
    <property type="project" value="UniProtKB-KW"/>
</dbReference>
<evidence type="ECO:0000259" key="22">
    <source>
        <dbReference type="Pfam" id="PF03460"/>
    </source>
</evidence>
<dbReference type="GO" id="GO:0019379">
    <property type="term" value="P:sulfate assimilation, phosphoadenylyl sulfate reduction by phosphoadenylyl-sulfate reductase (thioredoxin)"/>
    <property type="evidence" value="ECO:0007669"/>
    <property type="project" value="InterPro"/>
</dbReference>
<dbReference type="GO" id="GO:0004604">
    <property type="term" value="F:phosphoadenylyl-sulfate reductase (thioredoxin) activity"/>
    <property type="evidence" value="ECO:0007669"/>
    <property type="project" value="InterPro"/>
</dbReference>
<evidence type="ECO:0000256" key="3">
    <source>
        <dbReference type="ARBA" id="ARBA00022485"/>
    </source>
</evidence>
<dbReference type="Pfam" id="PF01507">
    <property type="entry name" value="PAPS_reduct"/>
    <property type="match status" value="1"/>
</dbReference>
<dbReference type="Gene3D" id="1.10.8.210">
    <property type="entry name" value="Sirohaem synthase, dimerisation domain"/>
    <property type="match status" value="1"/>
</dbReference>
<feature type="region of interest" description="Disordered" evidence="18">
    <location>
        <begin position="1025"/>
        <end position="1066"/>
    </location>
</feature>
<organism evidence="25 26">
    <name type="scientific">Symbiodinium pilosum</name>
    <name type="common">Dinoflagellate</name>
    <dbReference type="NCBI Taxonomy" id="2952"/>
    <lineage>
        <taxon>Eukaryota</taxon>
        <taxon>Sar</taxon>
        <taxon>Alveolata</taxon>
        <taxon>Dinophyceae</taxon>
        <taxon>Suessiales</taxon>
        <taxon>Symbiodiniaceae</taxon>
        <taxon>Symbiodinium</taxon>
    </lineage>
</organism>
<dbReference type="Proteomes" id="UP000649617">
    <property type="component" value="Unassembled WGS sequence"/>
</dbReference>
<dbReference type="Gene3D" id="3.40.1010.10">
    <property type="entry name" value="Cobalt-precorrin-4 Transmethylase, Domain 1"/>
    <property type="match status" value="1"/>
</dbReference>
<feature type="domain" description="Sirohaem synthase dimerisation" evidence="23">
    <location>
        <begin position="101"/>
        <end position="154"/>
    </location>
</feature>
<dbReference type="Pfam" id="PF14824">
    <property type="entry name" value="Sirohm_synth_M"/>
    <property type="match status" value="1"/>
</dbReference>
<dbReference type="InterPro" id="IPR006366">
    <property type="entry name" value="CobA/CysG_C"/>
</dbReference>
<comment type="caution">
    <text evidence="25">The sequence shown here is derived from an EMBL/GenBank/DDBJ whole genome shotgun (WGS) entry which is preliminary data.</text>
</comment>
<evidence type="ECO:0000256" key="7">
    <source>
        <dbReference type="ARBA" id="ARBA00022679"/>
    </source>
</evidence>
<dbReference type="Pfam" id="PF06073">
    <property type="entry name" value="DUF934"/>
    <property type="match status" value="1"/>
</dbReference>
<evidence type="ECO:0000259" key="24">
    <source>
        <dbReference type="Pfam" id="PF14824"/>
    </source>
</evidence>